<sequence length="442" mass="48287">MSSFGNDFQPPPFGDDDFNKQVSSTFNSFTTIVAVVSVLSILGSVAIAYFVYRCVKENGLPAININTSAAPAAAASTALYAVVADSQIRDATVEMFLKEIAGEKPIRFTPQQLSGFTSNYSARLGAGAFGAVYKGMLPNGLMVAVKRLHAGQDDRTSQEQFMAEVGTIGRTHHINLVRLFGFCYDADARALVYEYMEHGALDSYLFDRSRRDVVVGFSTLQAIAVGVARGLRYLHEECQQKIVHYDIKPGNVLLDGGLTPKVADFGLARLLNRADTHRTVSGMRGTPGYAAPEMWMQAGATEKCDVYSFGILLFEILGRRRNFDEAAPESQQWFPKVAWTKYENGMLTEVVEGCDDMDDQEKLERMCKVAFWCVQQQPEARPPMGLVVKMLEGQMDIAPPANPFQHLMAAPVAANLWTSGTSSANTVSTSANGVSHGSIDIV</sequence>
<protein>
    <submittedName>
        <fullName evidence="1">Uncharacterized protein</fullName>
    </submittedName>
</protein>
<organism evidence="1 2">
    <name type="scientific">Avena sativa</name>
    <name type="common">Oat</name>
    <dbReference type="NCBI Taxonomy" id="4498"/>
    <lineage>
        <taxon>Eukaryota</taxon>
        <taxon>Viridiplantae</taxon>
        <taxon>Streptophyta</taxon>
        <taxon>Embryophyta</taxon>
        <taxon>Tracheophyta</taxon>
        <taxon>Spermatophyta</taxon>
        <taxon>Magnoliopsida</taxon>
        <taxon>Liliopsida</taxon>
        <taxon>Poales</taxon>
        <taxon>Poaceae</taxon>
        <taxon>BOP clade</taxon>
        <taxon>Pooideae</taxon>
        <taxon>Poodae</taxon>
        <taxon>Poeae</taxon>
        <taxon>Poeae Chloroplast Group 1 (Aveneae type)</taxon>
        <taxon>Aveninae</taxon>
        <taxon>Avena</taxon>
    </lineage>
</organism>
<evidence type="ECO:0000313" key="1">
    <source>
        <dbReference type="EnsemblPlants" id="AVESA.00010b.r2.5CG0920860.1.CDS"/>
    </source>
</evidence>
<reference evidence="1" key="2">
    <citation type="submission" date="2025-09" db="UniProtKB">
        <authorList>
            <consortium name="EnsemblPlants"/>
        </authorList>
    </citation>
    <scope>IDENTIFICATION</scope>
</reference>
<evidence type="ECO:0000313" key="2">
    <source>
        <dbReference type="Proteomes" id="UP001732700"/>
    </source>
</evidence>
<name>A0ACD5Y0S9_AVESA</name>
<dbReference type="EnsemblPlants" id="AVESA.00010b.r2.5CG0920860.1">
    <property type="protein sequence ID" value="AVESA.00010b.r2.5CG0920860.1.CDS"/>
    <property type="gene ID" value="AVESA.00010b.r2.5CG0920860"/>
</dbReference>
<keyword evidence="2" id="KW-1185">Reference proteome</keyword>
<dbReference type="Proteomes" id="UP001732700">
    <property type="component" value="Chromosome 5C"/>
</dbReference>
<accession>A0ACD5Y0S9</accession>
<proteinExistence type="predicted"/>
<reference evidence="1" key="1">
    <citation type="submission" date="2021-05" db="EMBL/GenBank/DDBJ databases">
        <authorList>
            <person name="Scholz U."/>
            <person name="Mascher M."/>
            <person name="Fiebig A."/>
        </authorList>
    </citation>
    <scope>NUCLEOTIDE SEQUENCE [LARGE SCALE GENOMIC DNA]</scope>
</reference>